<gene>
    <name evidence="2" type="primary">22</name>
    <name evidence="2" type="ORF">SEA_NOSILAM_22</name>
</gene>
<evidence type="ECO:0000313" key="3">
    <source>
        <dbReference type="Proteomes" id="UP000290362"/>
    </source>
</evidence>
<organism evidence="2 3">
    <name type="scientific">Gordonia phage NosilaM</name>
    <dbReference type="NCBI Taxonomy" id="2507863"/>
    <lineage>
        <taxon>Viruses</taxon>
        <taxon>Duplodnaviria</taxon>
        <taxon>Heunggongvirae</taxon>
        <taxon>Uroviricota</taxon>
        <taxon>Caudoviricetes</taxon>
        <taxon>Zierdtviridae</taxon>
        <taxon>Emilbogenvirinae</taxon>
        <taxon>Kablunavirus</taxon>
        <taxon>Kablunavirus nosilaM</taxon>
    </lineage>
</organism>
<evidence type="ECO:0000256" key="1">
    <source>
        <dbReference type="SAM" id="MobiDB-lite"/>
    </source>
</evidence>
<proteinExistence type="predicted"/>
<accession>A0A410TE09</accession>
<feature type="compositionally biased region" description="Polar residues" evidence="1">
    <location>
        <begin position="1"/>
        <end position="10"/>
    </location>
</feature>
<evidence type="ECO:0000313" key="2">
    <source>
        <dbReference type="EMBL" id="QAU07265.1"/>
    </source>
</evidence>
<protein>
    <submittedName>
        <fullName evidence="2">Uncharacterized protein</fullName>
    </submittedName>
</protein>
<feature type="region of interest" description="Disordered" evidence="1">
    <location>
        <begin position="1"/>
        <end position="20"/>
    </location>
</feature>
<name>A0A410TE09_9CAUD</name>
<dbReference type="EMBL" id="MK376962">
    <property type="protein sequence ID" value="QAU07265.1"/>
    <property type="molecule type" value="Genomic_DNA"/>
</dbReference>
<dbReference type="Proteomes" id="UP000290362">
    <property type="component" value="Segment"/>
</dbReference>
<dbReference type="GeneID" id="65118857"/>
<keyword evidence="3" id="KW-1185">Reference proteome</keyword>
<sequence>MVSSFSSGQTGRARRTETPAWEEAGVSVISGYDRRMSSSSSRAKGKASDGANLKVYWSTGAGGAKIKWNTPGDMTRCVRYIRKYAEKEGFSAQGFCARLHKQMTGVYPGDRRNVGGNGRSKS</sequence>
<dbReference type="RefSeq" id="YP_010101146.1">
    <property type="nucleotide sequence ID" value="NC_055788.1"/>
</dbReference>
<dbReference type="KEGG" id="vg:65118857"/>
<reference evidence="2 3" key="1">
    <citation type="submission" date="2019-01" db="EMBL/GenBank/DDBJ databases">
        <authorList>
            <person name="Febre-Alemany D.A."/>
            <person name="Fernandez-Morales A.P."/>
            <person name="Figueroa-Rodriguez V.A."/>
            <person name="Fumero-Velazquez J."/>
            <person name="Galindez-Couvertier J.M."/>
            <person name="Morales-Colon V.I."/>
            <person name="Ocasio-Caldero C.E."/>
            <person name="Perez-Torres A.D."/>
            <person name="Pescador-Vega R.F."/>
            <person name="Rivera-Rodriguez A.M."/>
            <person name="Fernandez-Martinez M."/>
            <person name="Rubin M.R."/>
            <person name="Vazquez E."/>
            <person name="Garlena R.A."/>
            <person name="Russell D.A."/>
            <person name="Pope W.H."/>
            <person name="Jacobs-Sera D."/>
            <person name="Hatfull G.F."/>
        </authorList>
    </citation>
    <scope>NUCLEOTIDE SEQUENCE [LARGE SCALE GENOMIC DNA]</scope>
</reference>